<dbReference type="Proteomes" id="UP000244855">
    <property type="component" value="Unassembled WGS sequence"/>
</dbReference>
<evidence type="ECO:0000313" key="2">
    <source>
        <dbReference type="Proteomes" id="UP000244855"/>
    </source>
</evidence>
<sequence>MPVYMYHLVSSVVGAEEQDKLYSVPTWDISRIFHCTRYRYSSHTILTWPSYPVPIMRLFYLLPLCAISSATRPTNISVIDVSRTTVNCPYSISAQFGGNISTLAIKFTSKDSTLIKYGDPSRECFTSVTYTHDGFNGSLSAPSVDMRGYIRLSSGLRTKIETSLLWDDDAKRQQNFTTLRIPGAAIPQGTQYFGSHLYNSTDINYSTCNSTASQDPYEGKIRVRSGFLIEKRGNASSDAIGELGPEFTLLLNLLWNDGCAEF</sequence>
<dbReference type="AlphaFoldDB" id="A0A2V1DXW6"/>
<reference evidence="1 2" key="1">
    <citation type="journal article" date="2018" name="Sci. Rep.">
        <title>Comparative genomics provides insights into the lifestyle and reveals functional heterogeneity of dark septate endophytic fungi.</title>
        <authorList>
            <person name="Knapp D.G."/>
            <person name="Nemeth J.B."/>
            <person name="Barry K."/>
            <person name="Hainaut M."/>
            <person name="Henrissat B."/>
            <person name="Johnson J."/>
            <person name="Kuo A."/>
            <person name="Lim J.H.P."/>
            <person name="Lipzen A."/>
            <person name="Nolan M."/>
            <person name="Ohm R.A."/>
            <person name="Tamas L."/>
            <person name="Grigoriev I.V."/>
            <person name="Spatafora J.W."/>
            <person name="Nagy L.G."/>
            <person name="Kovacs G.M."/>
        </authorList>
    </citation>
    <scope>NUCLEOTIDE SEQUENCE [LARGE SCALE GENOMIC DNA]</scope>
    <source>
        <strain evidence="1 2">DSE2036</strain>
    </source>
</reference>
<accession>A0A2V1DXW6</accession>
<gene>
    <name evidence="1" type="ORF">DM02DRAFT_626323</name>
</gene>
<name>A0A2V1DXW6_9PLEO</name>
<evidence type="ECO:0000313" key="1">
    <source>
        <dbReference type="EMBL" id="PVI02939.1"/>
    </source>
</evidence>
<organism evidence="1 2">
    <name type="scientific">Periconia macrospinosa</name>
    <dbReference type="NCBI Taxonomy" id="97972"/>
    <lineage>
        <taxon>Eukaryota</taxon>
        <taxon>Fungi</taxon>
        <taxon>Dikarya</taxon>
        <taxon>Ascomycota</taxon>
        <taxon>Pezizomycotina</taxon>
        <taxon>Dothideomycetes</taxon>
        <taxon>Pleosporomycetidae</taxon>
        <taxon>Pleosporales</taxon>
        <taxon>Massarineae</taxon>
        <taxon>Periconiaceae</taxon>
        <taxon>Periconia</taxon>
    </lineage>
</organism>
<protein>
    <submittedName>
        <fullName evidence="1">Uncharacterized protein</fullName>
    </submittedName>
</protein>
<dbReference type="EMBL" id="KZ805337">
    <property type="protein sequence ID" value="PVI02939.1"/>
    <property type="molecule type" value="Genomic_DNA"/>
</dbReference>
<keyword evidence="2" id="KW-1185">Reference proteome</keyword>
<proteinExistence type="predicted"/>